<sequence>MTESVPDVAVETIIYKRRTHKQKRADLLAAFPAEDVHRELTEIGAYPVR</sequence>
<protein>
    <submittedName>
        <fullName evidence="1">Uncharacterized protein</fullName>
    </submittedName>
</protein>
<evidence type="ECO:0000313" key="1">
    <source>
        <dbReference type="EMBL" id="EEJ71240.1"/>
    </source>
</evidence>
<evidence type="ECO:0000313" key="2">
    <source>
        <dbReference type="Proteomes" id="UP000005583"/>
    </source>
</evidence>
<organism evidence="1 2">
    <name type="scientific">Lactobacillus ultunensis DSM 16047</name>
    <dbReference type="NCBI Taxonomy" id="525365"/>
    <lineage>
        <taxon>Bacteria</taxon>
        <taxon>Bacillati</taxon>
        <taxon>Bacillota</taxon>
        <taxon>Bacilli</taxon>
        <taxon>Lactobacillales</taxon>
        <taxon>Lactobacillaceae</taxon>
        <taxon>Lactobacillus</taxon>
    </lineage>
</organism>
<comment type="caution">
    <text evidence="1">The sequence shown here is derived from an EMBL/GenBank/DDBJ whole genome shotgun (WGS) entry which is preliminary data.</text>
</comment>
<accession>C2EQF1</accession>
<dbReference type="AlphaFoldDB" id="C2EQF1"/>
<name>C2EQF1_9LACO</name>
<reference evidence="1 2" key="1">
    <citation type="submission" date="2009-01" db="EMBL/GenBank/DDBJ databases">
        <authorList>
            <person name="Qin X."/>
            <person name="Bachman B."/>
            <person name="Battles P."/>
            <person name="Bell A."/>
            <person name="Bess C."/>
            <person name="Bickham C."/>
            <person name="Chaboub L."/>
            <person name="Chen D."/>
            <person name="Coyle M."/>
            <person name="Deiros D.R."/>
            <person name="Dinh H."/>
            <person name="Forbes L."/>
            <person name="Fowler G."/>
            <person name="Francisco L."/>
            <person name="Fu Q."/>
            <person name="Gubbala S."/>
            <person name="Hale W."/>
            <person name="Han Y."/>
            <person name="Hemphill L."/>
            <person name="Highlander S.K."/>
            <person name="Hirani K."/>
            <person name="Hogues M."/>
            <person name="Jackson L."/>
            <person name="Jakkamsetti A."/>
            <person name="Javaid M."/>
            <person name="Jiang H."/>
            <person name="Korchina V."/>
            <person name="Kovar C."/>
            <person name="Lara F."/>
            <person name="Lee S."/>
            <person name="Mata R."/>
            <person name="Mathew T."/>
            <person name="Moen C."/>
            <person name="Morales K."/>
            <person name="Munidasa M."/>
            <person name="Nazareth L."/>
            <person name="Ngo R."/>
            <person name="Nguyen L."/>
            <person name="Okwuonu G."/>
            <person name="Ongeri F."/>
            <person name="Patil S."/>
            <person name="Petrosino J."/>
            <person name="Pham C."/>
            <person name="Pham P."/>
            <person name="Pu L.-L."/>
            <person name="Puazo M."/>
            <person name="Raj R."/>
            <person name="Reid J."/>
            <person name="Rouhana J."/>
            <person name="Saada N."/>
            <person name="Shang Y."/>
            <person name="Simmons D."/>
            <person name="Thornton R."/>
            <person name="Warren J."/>
            <person name="Weissenberger G."/>
            <person name="Zhang J."/>
            <person name="Zhang L."/>
            <person name="Zhou C."/>
            <person name="Zhu D."/>
            <person name="Muzny D."/>
            <person name="Worley K."/>
            <person name="Gibbs R."/>
        </authorList>
    </citation>
    <scope>NUCLEOTIDE SEQUENCE [LARGE SCALE GENOMIC DNA]</scope>
    <source>
        <strain evidence="1 2">DSM 16047</strain>
    </source>
</reference>
<proteinExistence type="predicted"/>
<dbReference type="Proteomes" id="UP000005583">
    <property type="component" value="Unassembled WGS sequence"/>
</dbReference>
<dbReference type="STRING" id="525365.HMPREF0548_1897"/>
<gene>
    <name evidence="1" type="ORF">HMPREF0548_1897</name>
</gene>
<keyword evidence="2" id="KW-1185">Reference proteome</keyword>
<dbReference type="HOGENOM" id="CLU_3137150_0_0_9"/>
<dbReference type="EMBL" id="ACGU01000106">
    <property type="protein sequence ID" value="EEJ71240.1"/>
    <property type="molecule type" value="Genomic_DNA"/>
</dbReference>